<dbReference type="AlphaFoldDB" id="A0A6P2CSA2"/>
<keyword evidence="2" id="KW-1185">Reference proteome</keyword>
<dbReference type="EMBL" id="LR593886">
    <property type="protein sequence ID" value="VTR91978.1"/>
    <property type="molecule type" value="Genomic_DNA"/>
</dbReference>
<evidence type="ECO:0000313" key="2">
    <source>
        <dbReference type="Proteomes" id="UP000464178"/>
    </source>
</evidence>
<proteinExistence type="predicted"/>
<sequence length="94" mass="9486">MAALPEFCLAALVLMSLVLPLYAAARLRPIPAVRRPYLAAVWAGQTVIAAAALLITATNADPVVCVGVGGAGCALGGLVFRGQCLRPGTITGRG</sequence>
<reference evidence="1 2" key="1">
    <citation type="submission" date="2019-05" db="EMBL/GenBank/DDBJ databases">
        <authorList>
            <consortium name="Science for Life Laboratories"/>
        </authorList>
    </citation>
    <scope>NUCLEOTIDE SEQUENCE [LARGE SCALE GENOMIC DNA]</scope>
    <source>
        <strain evidence="1">Soil9</strain>
    </source>
</reference>
<organism evidence="1 2">
    <name type="scientific">Gemmata massiliana</name>
    <dbReference type="NCBI Taxonomy" id="1210884"/>
    <lineage>
        <taxon>Bacteria</taxon>
        <taxon>Pseudomonadati</taxon>
        <taxon>Planctomycetota</taxon>
        <taxon>Planctomycetia</taxon>
        <taxon>Gemmatales</taxon>
        <taxon>Gemmataceae</taxon>
        <taxon>Gemmata</taxon>
    </lineage>
</organism>
<dbReference type="Proteomes" id="UP000464178">
    <property type="component" value="Chromosome"/>
</dbReference>
<gene>
    <name evidence="1" type="ORF">SOIL9_57360</name>
</gene>
<evidence type="ECO:0000313" key="1">
    <source>
        <dbReference type="EMBL" id="VTR91978.1"/>
    </source>
</evidence>
<dbReference type="KEGG" id="gms:SOIL9_57360"/>
<protein>
    <submittedName>
        <fullName evidence="1">Uncharacterized protein</fullName>
    </submittedName>
</protein>
<accession>A0A6P2CSA2</accession>
<name>A0A6P2CSA2_9BACT</name>